<protein>
    <submittedName>
        <fullName evidence="1">Uncharacterized protein</fullName>
    </submittedName>
</protein>
<proteinExistence type="predicted"/>
<dbReference type="AlphaFoldDB" id="X1RSG8"/>
<gene>
    <name evidence="1" type="ORF">S12H4_00673</name>
</gene>
<reference evidence="1" key="1">
    <citation type="journal article" date="2014" name="Front. Microbiol.">
        <title>High frequency of phylogenetically diverse reductive dehalogenase-homologous genes in deep subseafloor sedimentary metagenomes.</title>
        <authorList>
            <person name="Kawai M."/>
            <person name="Futagami T."/>
            <person name="Toyoda A."/>
            <person name="Takaki Y."/>
            <person name="Nishi S."/>
            <person name="Hori S."/>
            <person name="Arai W."/>
            <person name="Tsubouchi T."/>
            <person name="Morono Y."/>
            <person name="Uchiyama I."/>
            <person name="Ito T."/>
            <person name="Fujiyama A."/>
            <person name="Inagaki F."/>
            <person name="Takami H."/>
        </authorList>
    </citation>
    <scope>NUCLEOTIDE SEQUENCE</scope>
    <source>
        <strain evidence="1">Expedition CK06-06</strain>
    </source>
</reference>
<evidence type="ECO:0000313" key="1">
    <source>
        <dbReference type="EMBL" id="GAI69926.1"/>
    </source>
</evidence>
<accession>X1RSG8</accession>
<dbReference type="EMBL" id="BARW01000092">
    <property type="protein sequence ID" value="GAI69926.1"/>
    <property type="molecule type" value="Genomic_DNA"/>
</dbReference>
<sequence>MPAHHPGKERTHKELSMRTNFNWELKEPVYTLGDWEEIALWYLLLFSQI</sequence>
<organism evidence="1">
    <name type="scientific">marine sediment metagenome</name>
    <dbReference type="NCBI Taxonomy" id="412755"/>
    <lineage>
        <taxon>unclassified sequences</taxon>
        <taxon>metagenomes</taxon>
        <taxon>ecological metagenomes</taxon>
    </lineage>
</organism>
<comment type="caution">
    <text evidence="1">The sequence shown here is derived from an EMBL/GenBank/DDBJ whole genome shotgun (WGS) entry which is preliminary data.</text>
</comment>
<name>X1RSG8_9ZZZZ</name>